<feature type="transmembrane region" description="Helical" evidence="8">
    <location>
        <begin position="54"/>
        <end position="78"/>
    </location>
</feature>
<feature type="transmembrane region" description="Helical" evidence="8">
    <location>
        <begin position="251"/>
        <end position="268"/>
    </location>
</feature>
<organism evidence="9 10">
    <name type="scientific">Bariatricus massiliensis</name>
    <dbReference type="NCBI Taxonomy" id="1745713"/>
    <lineage>
        <taxon>Bacteria</taxon>
        <taxon>Bacillati</taxon>
        <taxon>Bacillota</taxon>
        <taxon>Clostridia</taxon>
        <taxon>Lachnospirales</taxon>
        <taxon>Lachnospiraceae</taxon>
        <taxon>Bariatricus</taxon>
    </lineage>
</organism>
<proteinExistence type="inferred from homology"/>
<comment type="caution">
    <text evidence="9">The sequence shown here is derived from an EMBL/GenBank/DDBJ whole genome shotgun (WGS) entry which is preliminary data.</text>
</comment>
<keyword evidence="7 8" id="KW-0472">Membrane</keyword>
<protein>
    <recommendedName>
        <fullName evidence="8">L-lactate permease</fullName>
    </recommendedName>
</protein>
<evidence type="ECO:0000256" key="1">
    <source>
        <dbReference type="ARBA" id="ARBA00004651"/>
    </source>
</evidence>
<evidence type="ECO:0000256" key="5">
    <source>
        <dbReference type="ARBA" id="ARBA00022692"/>
    </source>
</evidence>
<dbReference type="PANTHER" id="PTHR30003:SF0">
    <property type="entry name" value="GLYCOLATE PERMEASE GLCA-RELATED"/>
    <property type="match status" value="1"/>
</dbReference>
<evidence type="ECO:0000313" key="10">
    <source>
        <dbReference type="Proteomes" id="UP001299546"/>
    </source>
</evidence>
<keyword evidence="5 8" id="KW-0812">Transmembrane</keyword>
<gene>
    <name evidence="9" type="ORF">LIZ65_15885</name>
</gene>
<dbReference type="InterPro" id="IPR003804">
    <property type="entry name" value="Lactate_perm"/>
</dbReference>
<feature type="transmembrane region" description="Helical" evidence="8">
    <location>
        <begin position="312"/>
        <end position="332"/>
    </location>
</feature>
<feature type="transmembrane region" description="Helical" evidence="8">
    <location>
        <begin position="192"/>
        <end position="213"/>
    </location>
</feature>
<comment type="caution">
    <text evidence="8">Lacks conserved residue(s) required for the propagation of feature annotation.</text>
</comment>
<feature type="transmembrane region" description="Helical" evidence="8">
    <location>
        <begin position="360"/>
        <end position="379"/>
    </location>
</feature>
<name>A0ABS8DK30_9FIRM</name>
<comment type="subcellular location">
    <subcellularLocation>
        <location evidence="1 8">Cell membrane</location>
        <topology evidence="1 8">Multi-pass membrane protein</topology>
    </subcellularLocation>
</comment>
<evidence type="ECO:0000256" key="6">
    <source>
        <dbReference type="ARBA" id="ARBA00022989"/>
    </source>
</evidence>
<feature type="transmembrane region" description="Helical" evidence="8">
    <location>
        <begin position="6"/>
        <end position="23"/>
    </location>
</feature>
<evidence type="ECO:0000256" key="4">
    <source>
        <dbReference type="ARBA" id="ARBA00022475"/>
    </source>
</evidence>
<evidence type="ECO:0000256" key="2">
    <source>
        <dbReference type="ARBA" id="ARBA00010100"/>
    </source>
</evidence>
<keyword evidence="10" id="KW-1185">Reference proteome</keyword>
<dbReference type="PANTHER" id="PTHR30003">
    <property type="entry name" value="L-LACTATE PERMEASE"/>
    <property type="match status" value="1"/>
</dbReference>
<sequence length="573" mass="60885">MYAIIAAVPILLTIVFMVGLNWPAKRALPVAWLAACGVSGIVWKMGALEIGARTIAGFLSAFETLCIIFGAILLMNVLKQSGAMTAINKIFSNITKDARIQAIIVGYVFAGFIEGAAGFGTPAALAAPILISLGFPPLAAASVCLIYNSTPVCPGPVGVPTLTASSTVASAVAKLGGDPDKFTQLLTKWTCIPHMIGGFAIIILGVCILCKVFGKRKTLRDVLPVIPFCLFTGVVVGSIYIVMALFTGPELVSMTAFLGALPILIFAAKKGFLMPKEVWTFEGMEEWGDPTWMSSQKVRSSKDKGMKAAKAWLPYIFIGILLVLTRVAVFGLKEILNNEPFILHVNHILGFEDINWDFKFLWNPGIMPFILIALITVILHKMTKQEAAVALKDSFKQISGAAVALLFGVAMVNLYRFTSNGDIGATVAAAGFSGEFTYANSSMLYIMAHALANIFHGAYFLVAPLIGVLGAFMSGSCTVSNTLFSSLQFETATLLVMPQVLIVALQNMGGAIGNMVCVNNIVSVCATTGTSGNEGKLIRTNIVPCIIYCVIVAAVVGIFIAAGINPMPEIMPK</sequence>
<dbReference type="Proteomes" id="UP001299546">
    <property type="component" value="Unassembled WGS sequence"/>
</dbReference>
<feature type="transmembrane region" description="Helical" evidence="8">
    <location>
        <begin position="400"/>
        <end position="417"/>
    </location>
</feature>
<keyword evidence="3 8" id="KW-0813">Transport</keyword>
<evidence type="ECO:0000313" key="9">
    <source>
        <dbReference type="EMBL" id="MCB7388769.1"/>
    </source>
</evidence>
<feature type="transmembrane region" description="Helical" evidence="8">
    <location>
        <begin position="545"/>
        <end position="564"/>
    </location>
</feature>
<dbReference type="Pfam" id="PF02652">
    <property type="entry name" value="Lactate_perm"/>
    <property type="match status" value="1"/>
</dbReference>
<feature type="transmembrane region" description="Helical" evidence="8">
    <location>
        <begin position="154"/>
        <end position="172"/>
    </location>
</feature>
<reference evidence="9 10" key="1">
    <citation type="submission" date="2021-10" db="EMBL/GenBank/DDBJ databases">
        <title>Collection of gut derived symbiotic bacterial strains cultured from healthy donors.</title>
        <authorList>
            <person name="Lin H."/>
            <person name="Littmann E."/>
            <person name="Kohout C."/>
            <person name="Pamer E.G."/>
        </authorList>
    </citation>
    <scope>NUCLEOTIDE SEQUENCE [LARGE SCALE GENOMIC DNA]</scope>
    <source>
        <strain evidence="9 10">DFI.1.165</strain>
    </source>
</reference>
<comment type="function">
    <text evidence="8">Uptake of L-lactate across the membrane. Can also transport D-lactate and glycolate.</text>
</comment>
<feature type="transmembrane region" description="Helical" evidence="8">
    <location>
        <begin position="225"/>
        <end position="245"/>
    </location>
</feature>
<comment type="similarity">
    <text evidence="2 8">Belongs to the lactate permease family.</text>
</comment>
<feature type="transmembrane region" description="Helical" evidence="8">
    <location>
        <begin position="458"/>
        <end position="475"/>
    </location>
</feature>
<feature type="transmembrane region" description="Helical" evidence="8">
    <location>
        <begin position="125"/>
        <end position="147"/>
    </location>
</feature>
<keyword evidence="4 8" id="KW-1003">Cell membrane</keyword>
<evidence type="ECO:0000256" key="7">
    <source>
        <dbReference type="ARBA" id="ARBA00023136"/>
    </source>
</evidence>
<keyword evidence="6 8" id="KW-1133">Transmembrane helix</keyword>
<accession>A0ABS8DK30</accession>
<evidence type="ECO:0000256" key="8">
    <source>
        <dbReference type="RuleBase" id="RU365092"/>
    </source>
</evidence>
<dbReference type="EMBL" id="JAJCIS010000014">
    <property type="protein sequence ID" value="MCB7388769.1"/>
    <property type="molecule type" value="Genomic_DNA"/>
</dbReference>
<feature type="transmembrane region" description="Helical" evidence="8">
    <location>
        <begin position="30"/>
        <end position="48"/>
    </location>
</feature>
<evidence type="ECO:0000256" key="3">
    <source>
        <dbReference type="ARBA" id="ARBA00022448"/>
    </source>
</evidence>
<feature type="transmembrane region" description="Helical" evidence="8">
    <location>
        <begin position="98"/>
        <end position="119"/>
    </location>
</feature>
<feature type="transmembrane region" description="Helical" evidence="8">
    <location>
        <begin position="423"/>
        <end position="446"/>
    </location>
</feature>